<name>A0A9D4SVG6_RHISA</name>
<evidence type="ECO:0000313" key="2">
    <source>
        <dbReference type="EMBL" id="KAH7950827.1"/>
    </source>
</evidence>
<keyword evidence="3" id="KW-1185">Reference proteome</keyword>
<sequence>MRANRCACPEQHRASALATSLAWNSSALPSLSCEGTGEEHHRNWVEPVSEPPTEPDGEMPSVKLMLLIIAYQLLQQYHHSRKQLTSPLDIVGSIRSAKTLNMMKDVT</sequence>
<feature type="region of interest" description="Disordered" evidence="1">
    <location>
        <begin position="32"/>
        <end position="59"/>
    </location>
</feature>
<protein>
    <submittedName>
        <fullName evidence="2">Uncharacterized protein</fullName>
    </submittedName>
</protein>
<organism evidence="2 3">
    <name type="scientific">Rhipicephalus sanguineus</name>
    <name type="common">Brown dog tick</name>
    <name type="synonym">Ixodes sanguineus</name>
    <dbReference type="NCBI Taxonomy" id="34632"/>
    <lineage>
        <taxon>Eukaryota</taxon>
        <taxon>Metazoa</taxon>
        <taxon>Ecdysozoa</taxon>
        <taxon>Arthropoda</taxon>
        <taxon>Chelicerata</taxon>
        <taxon>Arachnida</taxon>
        <taxon>Acari</taxon>
        <taxon>Parasitiformes</taxon>
        <taxon>Ixodida</taxon>
        <taxon>Ixodoidea</taxon>
        <taxon>Ixodidae</taxon>
        <taxon>Rhipicephalinae</taxon>
        <taxon>Rhipicephalus</taxon>
        <taxon>Rhipicephalus</taxon>
    </lineage>
</organism>
<evidence type="ECO:0000313" key="3">
    <source>
        <dbReference type="Proteomes" id="UP000821837"/>
    </source>
</evidence>
<accession>A0A9D4SVG6</accession>
<gene>
    <name evidence="2" type="ORF">HPB52_002108</name>
</gene>
<reference evidence="2" key="2">
    <citation type="submission" date="2021-09" db="EMBL/GenBank/DDBJ databases">
        <authorList>
            <person name="Jia N."/>
            <person name="Wang J."/>
            <person name="Shi W."/>
            <person name="Du L."/>
            <person name="Sun Y."/>
            <person name="Zhan W."/>
            <person name="Jiang J."/>
            <person name="Wang Q."/>
            <person name="Zhang B."/>
            <person name="Ji P."/>
            <person name="Sakyi L.B."/>
            <person name="Cui X."/>
            <person name="Yuan T."/>
            <person name="Jiang B."/>
            <person name="Yang W."/>
            <person name="Lam T.T.-Y."/>
            <person name="Chang Q."/>
            <person name="Ding S."/>
            <person name="Wang X."/>
            <person name="Zhu J."/>
            <person name="Ruan X."/>
            <person name="Zhao L."/>
            <person name="Wei J."/>
            <person name="Que T."/>
            <person name="Du C."/>
            <person name="Cheng J."/>
            <person name="Dai P."/>
            <person name="Han X."/>
            <person name="Huang E."/>
            <person name="Gao Y."/>
            <person name="Liu J."/>
            <person name="Shao H."/>
            <person name="Ye R."/>
            <person name="Li L."/>
            <person name="Wei W."/>
            <person name="Wang X."/>
            <person name="Wang C."/>
            <person name="Huo Q."/>
            <person name="Li W."/>
            <person name="Guo W."/>
            <person name="Chen H."/>
            <person name="Chen S."/>
            <person name="Zhou L."/>
            <person name="Zhou L."/>
            <person name="Ni X."/>
            <person name="Tian J."/>
            <person name="Zhou Y."/>
            <person name="Sheng Y."/>
            <person name="Liu T."/>
            <person name="Pan Y."/>
            <person name="Xia L."/>
            <person name="Li J."/>
            <person name="Zhao F."/>
            <person name="Cao W."/>
        </authorList>
    </citation>
    <scope>NUCLEOTIDE SEQUENCE</scope>
    <source>
        <strain evidence="2">Rsan-2018</strain>
        <tissue evidence="2">Larvae</tissue>
    </source>
</reference>
<proteinExistence type="predicted"/>
<dbReference type="Proteomes" id="UP000821837">
    <property type="component" value="Chromosome 5"/>
</dbReference>
<dbReference type="AlphaFoldDB" id="A0A9D4SVG6"/>
<evidence type="ECO:0000256" key="1">
    <source>
        <dbReference type="SAM" id="MobiDB-lite"/>
    </source>
</evidence>
<reference evidence="2" key="1">
    <citation type="journal article" date="2020" name="Cell">
        <title>Large-Scale Comparative Analyses of Tick Genomes Elucidate Their Genetic Diversity and Vector Capacities.</title>
        <authorList>
            <consortium name="Tick Genome and Microbiome Consortium (TIGMIC)"/>
            <person name="Jia N."/>
            <person name="Wang J."/>
            <person name="Shi W."/>
            <person name="Du L."/>
            <person name="Sun Y."/>
            <person name="Zhan W."/>
            <person name="Jiang J.F."/>
            <person name="Wang Q."/>
            <person name="Zhang B."/>
            <person name="Ji P."/>
            <person name="Bell-Sakyi L."/>
            <person name="Cui X.M."/>
            <person name="Yuan T.T."/>
            <person name="Jiang B.G."/>
            <person name="Yang W.F."/>
            <person name="Lam T.T."/>
            <person name="Chang Q.C."/>
            <person name="Ding S.J."/>
            <person name="Wang X.J."/>
            <person name="Zhu J.G."/>
            <person name="Ruan X.D."/>
            <person name="Zhao L."/>
            <person name="Wei J.T."/>
            <person name="Ye R.Z."/>
            <person name="Que T.C."/>
            <person name="Du C.H."/>
            <person name="Zhou Y.H."/>
            <person name="Cheng J.X."/>
            <person name="Dai P.F."/>
            <person name="Guo W.B."/>
            <person name="Han X.H."/>
            <person name="Huang E.J."/>
            <person name="Li L.F."/>
            <person name="Wei W."/>
            <person name="Gao Y.C."/>
            <person name="Liu J.Z."/>
            <person name="Shao H.Z."/>
            <person name="Wang X."/>
            <person name="Wang C.C."/>
            <person name="Yang T.C."/>
            <person name="Huo Q.B."/>
            <person name="Li W."/>
            <person name="Chen H.Y."/>
            <person name="Chen S.E."/>
            <person name="Zhou L.G."/>
            <person name="Ni X.B."/>
            <person name="Tian J.H."/>
            <person name="Sheng Y."/>
            <person name="Liu T."/>
            <person name="Pan Y.S."/>
            <person name="Xia L.Y."/>
            <person name="Li J."/>
            <person name="Zhao F."/>
            <person name="Cao W.C."/>
        </authorList>
    </citation>
    <scope>NUCLEOTIDE SEQUENCE</scope>
    <source>
        <strain evidence="2">Rsan-2018</strain>
    </source>
</reference>
<comment type="caution">
    <text evidence="2">The sequence shown here is derived from an EMBL/GenBank/DDBJ whole genome shotgun (WGS) entry which is preliminary data.</text>
</comment>
<dbReference type="EMBL" id="JABSTV010001251">
    <property type="protein sequence ID" value="KAH7950827.1"/>
    <property type="molecule type" value="Genomic_DNA"/>
</dbReference>